<feature type="transmembrane region" description="Helical" evidence="2">
    <location>
        <begin position="110"/>
        <end position="133"/>
    </location>
</feature>
<protein>
    <submittedName>
        <fullName evidence="3">Uncharacterized protein</fullName>
    </submittedName>
</protein>
<accession>A0A4Q9M600</accession>
<comment type="caution">
    <text evidence="3">The sequence shown here is derived from an EMBL/GenBank/DDBJ whole genome shotgun (WGS) entry which is preliminary data.</text>
</comment>
<dbReference type="VEuPathDB" id="MicrosporidiaDB:CWI38_0001p0020"/>
<feature type="region of interest" description="Disordered" evidence="1">
    <location>
        <begin position="187"/>
        <end position="210"/>
    </location>
</feature>
<proteinExistence type="predicted"/>
<organism evidence="3 4">
    <name type="scientific">Hamiltosporidium tvaerminnensis</name>
    <dbReference type="NCBI Taxonomy" id="1176355"/>
    <lineage>
        <taxon>Eukaryota</taxon>
        <taxon>Fungi</taxon>
        <taxon>Fungi incertae sedis</taxon>
        <taxon>Microsporidia</taxon>
        <taxon>Dubosqiidae</taxon>
        <taxon>Hamiltosporidium</taxon>
    </lineage>
</organism>
<dbReference type="EMBL" id="PITK01000001">
    <property type="protein sequence ID" value="TBU21031.1"/>
    <property type="molecule type" value="Genomic_DNA"/>
</dbReference>
<reference evidence="3 4" key="1">
    <citation type="submission" date="2017-12" db="EMBL/GenBank/DDBJ databases">
        <authorList>
            <person name="Pombert J.-F."/>
            <person name="Haag K.L."/>
            <person name="Ebert D."/>
        </authorList>
    </citation>
    <scope>NUCLEOTIDE SEQUENCE [LARGE SCALE GENOMIC DNA]</scope>
    <source>
        <strain evidence="3">IL-G-3</strain>
    </source>
</reference>
<keyword evidence="4" id="KW-1185">Reference proteome</keyword>
<evidence type="ECO:0000313" key="4">
    <source>
        <dbReference type="Proteomes" id="UP000292282"/>
    </source>
</evidence>
<dbReference type="Proteomes" id="UP000292282">
    <property type="component" value="Unassembled WGS sequence"/>
</dbReference>
<gene>
    <name evidence="3" type="ORF">CWI38_0001p0020</name>
</gene>
<name>A0A4Q9M600_9MICR</name>
<evidence type="ECO:0000256" key="2">
    <source>
        <dbReference type="SAM" id="Phobius"/>
    </source>
</evidence>
<sequence length="437" mass="49749">MNVEIEQTNVVDICETAGNVVTLLNMPEQRTQESSDIGIYHDIIELGMLSTNRPAESSIVNTMATTESQDEAKNETNFTTLKAMIATNYHKYSPTNFLHNLQENVFIDSFIYMMLWFCSIVVIITVLNNLLFVQSHSFLIFISSSIESFDQTIGKRVFRMESSGGEVEAEINTNNLKYKFVEHVISDSQPNPSKKTKRNRKAFEKKTGKKPIKKIHPKVLNCIEKIAYNTNPQTKEFVPRNSLTENAPTTIGLEISQIYNQIILTGTIFLPQNNYNLSDGSNNYVLLTGCSLQPQSTIYYNLISHQNLNIPTLNEGHTTEQSHYAENQTCNIDNSIMNCDFFTEQAQSIFLSYLTLNYSLINSEESFLIIKEELCNIIYPSNIGEIFDLEYFLQTDLNSKYVFLDVENAILKIDPPDLEMLSDFKIVLGIGKKTCRV</sequence>
<keyword evidence="2" id="KW-0472">Membrane</keyword>
<evidence type="ECO:0000256" key="1">
    <source>
        <dbReference type="SAM" id="MobiDB-lite"/>
    </source>
</evidence>
<dbReference type="AlphaFoldDB" id="A0A4Q9M600"/>
<evidence type="ECO:0000313" key="3">
    <source>
        <dbReference type="EMBL" id="TBU21031.1"/>
    </source>
</evidence>
<keyword evidence="2" id="KW-1133">Transmembrane helix</keyword>
<keyword evidence="2" id="KW-0812">Transmembrane</keyword>